<feature type="transmembrane region" description="Helical" evidence="7">
    <location>
        <begin position="139"/>
        <end position="157"/>
    </location>
</feature>
<comment type="caution">
    <text evidence="9">The sequence shown here is derived from an EMBL/GenBank/DDBJ whole genome shotgun (WGS) entry which is preliminary data.</text>
</comment>
<reference evidence="9 10" key="1">
    <citation type="submission" date="2022-07" db="EMBL/GenBank/DDBJ databases">
        <title>Degradation activity of malathion, p-nitrophenol and potential low-temperature adaptation strategy of Rhodococcus sp. FXJ9.536.</title>
        <authorList>
            <person name="Huang J."/>
            <person name="Huang Y."/>
        </authorList>
    </citation>
    <scope>NUCLEOTIDE SEQUENCE [LARGE SCALE GENOMIC DNA]</scope>
    <source>
        <strain evidence="9 10">FXJ9.536</strain>
    </source>
</reference>
<name>A0ABT1QGG1_9NOCA</name>
<evidence type="ECO:0000313" key="9">
    <source>
        <dbReference type="EMBL" id="MCQ4121292.1"/>
    </source>
</evidence>
<dbReference type="SUPFAM" id="SSF161098">
    <property type="entry name" value="MetI-like"/>
    <property type="match status" value="1"/>
</dbReference>
<feature type="transmembrane region" description="Helical" evidence="7">
    <location>
        <begin position="114"/>
        <end position="133"/>
    </location>
</feature>
<evidence type="ECO:0000256" key="5">
    <source>
        <dbReference type="ARBA" id="ARBA00022989"/>
    </source>
</evidence>
<evidence type="ECO:0000313" key="10">
    <source>
        <dbReference type="Proteomes" id="UP001524501"/>
    </source>
</evidence>
<dbReference type="InterPro" id="IPR050366">
    <property type="entry name" value="BP-dependent_transpt_permease"/>
</dbReference>
<feature type="transmembrane region" description="Helical" evidence="7">
    <location>
        <begin position="20"/>
        <end position="40"/>
    </location>
</feature>
<evidence type="ECO:0000256" key="3">
    <source>
        <dbReference type="ARBA" id="ARBA00022475"/>
    </source>
</evidence>
<evidence type="ECO:0000256" key="1">
    <source>
        <dbReference type="ARBA" id="ARBA00004651"/>
    </source>
</evidence>
<evidence type="ECO:0000256" key="7">
    <source>
        <dbReference type="RuleBase" id="RU363032"/>
    </source>
</evidence>
<evidence type="ECO:0000256" key="6">
    <source>
        <dbReference type="ARBA" id="ARBA00023136"/>
    </source>
</evidence>
<comment type="subcellular location">
    <subcellularLocation>
        <location evidence="1 7">Cell membrane</location>
        <topology evidence="1 7">Multi-pass membrane protein</topology>
    </subcellularLocation>
</comment>
<evidence type="ECO:0000259" key="8">
    <source>
        <dbReference type="PROSITE" id="PS50928"/>
    </source>
</evidence>
<keyword evidence="2 7" id="KW-0813">Transport</keyword>
<dbReference type="EMBL" id="JANFQF010000017">
    <property type="protein sequence ID" value="MCQ4121292.1"/>
    <property type="molecule type" value="Genomic_DNA"/>
</dbReference>
<feature type="domain" description="ABC transmembrane type-1" evidence="8">
    <location>
        <begin position="74"/>
        <end position="264"/>
    </location>
</feature>
<organism evidence="9 10">
    <name type="scientific">Rhodococcus tibetensis</name>
    <dbReference type="NCBI Taxonomy" id="2965064"/>
    <lineage>
        <taxon>Bacteria</taxon>
        <taxon>Bacillati</taxon>
        <taxon>Actinomycetota</taxon>
        <taxon>Actinomycetes</taxon>
        <taxon>Mycobacteriales</taxon>
        <taxon>Nocardiaceae</taxon>
        <taxon>Rhodococcus</taxon>
    </lineage>
</organism>
<keyword evidence="5 7" id="KW-1133">Transmembrane helix</keyword>
<feature type="transmembrane region" description="Helical" evidence="7">
    <location>
        <begin position="200"/>
        <end position="221"/>
    </location>
</feature>
<keyword evidence="3" id="KW-1003">Cell membrane</keyword>
<dbReference type="Pfam" id="PF00528">
    <property type="entry name" value="BPD_transp_1"/>
    <property type="match status" value="1"/>
</dbReference>
<dbReference type="PROSITE" id="PS50928">
    <property type="entry name" value="ABC_TM1"/>
    <property type="match status" value="1"/>
</dbReference>
<sequence>MSAPDRSQHVRRPKIPARMLVGVGLTAVPLAVAVLGPLIAGDTSRGPAFTQGEKWLLGTDSEGRDVLTQVLLGGRSLVMVAAAAVVLTYLLAVPWGVAAATARRRIVDEMLMRPLDLLLSLPSMMLLLLIVAITDADQVVLAAVVAVLLFPDAARLVRASALHGAHTPAMEALILQRETWWRRHLGYLGRSLLPVLAADAGLRFVGAIYLVASASFLGVSADSAGTDWAVMIDRNRAGLTLVPWGVIVPAVLIITLAMGVNLLFDSGARAAARELLTRKQH</sequence>
<dbReference type="RefSeq" id="WP_255971694.1">
    <property type="nucleotide sequence ID" value="NZ_JANFQF010000017.1"/>
</dbReference>
<feature type="transmembrane region" description="Helical" evidence="7">
    <location>
        <begin position="241"/>
        <end position="264"/>
    </location>
</feature>
<keyword evidence="4 7" id="KW-0812">Transmembrane</keyword>
<comment type="similarity">
    <text evidence="7">Belongs to the binding-protein-dependent transport system permease family.</text>
</comment>
<evidence type="ECO:0000256" key="4">
    <source>
        <dbReference type="ARBA" id="ARBA00022692"/>
    </source>
</evidence>
<keyword evidence="10" id="KW-1185">Reference proteome</keyword>
<gene>
    <name evidence="9" type="ORF">NOF53_19335</name>
</gene>
<dbReference type="Proteomes" id="UP001524501">
    <property type="component" value="Unassembled WGS sequence"/>
</dbReference>
<protein>
    <submittedName>
        <fullName evidence="9">ABC transporter permease subunit</fullName>
    </submittedName>
</protein>
<proteinExistence type="inferred from homology"/>
<dbReference type="PANTHER" id="PTHR43386:SF25">
    <property type="entry name" value="PEPTIDE ABC TRANSPORTER PERMEASE PROTEIN"/>
    <property type="match status" value="1"/>
</dbReference>
<evidence type="ECO:0000256" key="2">
    <source>
        <dbReference type="ARBA" id="ARBA00022448"/>
    </source>
</evidence>
<dbReference type="InterPro" id="IPR000515">
    <property type="entry name" value="MetI-like"/>
</dbReference>
<accession>A0ABT1QGG1</accession>
<dbReference type="InterPro" id="IPR035906">
    <property type="entry name" value="MetI-like_sf"/>
</dbReference>
<feature type="transmembrane region" description="Helical" evidence="7">
    <location>
        <begin position="77"/>
        <end position="102"/>
    </location>
</feature>
<keyword evidence="6 7" id="KW-0472">Membrane</keyword>
<dbReference type="PANTHER" id="PTHR43386">
    <property type="entry name" value="OLIGOPEPTIDE TRANSPORT SYSTEM PERMEASE PROTEIN APPC"/>
    <property type="match status" value="1"/>
</dbReference>